<dbReference type="Proteomes" id="UP000258309">
    <property type="component" value="Unassembled WGS sequence"/>
</dbReference>
<proteinExistence type="predicted"/>
<evidence type="ECO:0000259" key="1">
    <source>
        <dbReference type="Pfam" id="PF24539"/>
    </source>
</evidence>
<keyword evidence="3" id="KW-1185">Reference proteome</keyword>
<dbReference type="InterPro" id="IPR056021">
    <property type="entry name" value="DUF7600"/>
</dbReference>
<name>A0A3E2HKK3_SCYLI</name>
<dbReference type="InterPro" id="IPR036404">
    <property type="entry name" value="Jacalin-like_lectin_dom_sf"/>
</dbReference>
<feature type="domain" description="DUF7600" evidence="1">
    <location>
        <begin position="105"/>
        <end position="258"/>
    </location>
</feature>
<dbReference type="STRING" id="5539.A0A3E2HKK3"/>
<evidence type="ECO:0000313" key="2">
    <source>
        <dbReference type="EMBL" id="RFU33930.1"/>
    </source>
</evidence>
<dbReference type="OrthoDB" id="5273847at2759"/>
<comment type="caution">
    <text evidence="2">The sequence shown here is derived from an EMBL/GenBank/DDBJ whole genome shotgun (WGS) entry which is preliminary data.</text>
</comment>
<gene>
    <name evidence="2" type="ORF">B7463_g2438</name>
</gene>
<feature type="non-terminal residue" evidence="2">
    <location>
        <position position="689"/>
    </location>
</feature>
<organism evidence="2 3">
    <name type="scientific">Scytalidium lignicola</name>
    <name type="common">Hyphomycete</name>
    <dbReference type="NCBI Taxonomy" id="5539"/>
    <lineage>
        <taxon>Eukaryota</taxon>
        <taxon>Fungi</taxon>
        <taxon>Dikarya</taxon>
        <taxon>Ascomycota</taxon>
        <taxon>Pezizomycotina</taxon>
        <taxon>Leotiomycetes</taxon>
        <taxon>Leotiomycetes incertae sedis</taxon>
        <taxon>Scytalidium</taxon>
    </lineage>
</organism>
<feature type="non-terminal residue" evidence="2">
    <location>
        <position position="1"/>
    </location>
</feature>
<dbReference type="AlphaFoldDB" id="A0A3E2HKK3"/>
<accession>A0A3E2HKK3</accession>
<sequence length="689" mass="77281">MGFISYSSHLPLGNNLHYDWRQLYFEIKNSLQKPDDYAALKNRRRIWESLKHISTAISHLLVNGPIFGCRISQNDHSLELEKGITASQLKAGCKIAGEVLLESCDTEELHVGCRRLESRTLIWPQSPRSHDMKIGVSFVWINSRFYVSGLRLRLLNDDSINCDCDAIGLIIPSTEKELLLRNQDQLQGLDIAIAPSGIVGLRFQLQGEYGQQTHSIGDFSFSMPDTGIGNLISHPESRLAAITIGFDACKFVSIQATEYHVSNITVDCSQGRNDLSSHLGILSSFKDQIWIPEFPSRVSSLTLIPTMPLKQTFNLHLNMDFGGLANCRLRSLQRIVAIMFDYPAIFLGFEFIYDDGSHCFYGRRTVEDYKHVTWKCIELSFPIQGAQGEVISEVEVEYGNYGNNGQGVESIQLHTNKGISTLFRVYSFAAEQPINIPSKRSVLKPPDGEAITGFLAIPRVTNGSFQTFGIQTQVVDYEDQLATEQPPTLNCRMPVFTPGSFDIGCEIMCRNRVAFTYASLSNIRCIRISQGKIGHSRTSQHISGLWLEYYDSGRPVIIGQWMTEIDSLELAVNERLTEVSIMTACEFINPECKPNLGRVIGINFVTSCGKSKQILKEDSRGHTCLNFRANIFEDLGAIVWVFDSSWDHVRILSRRASQKENMSLVPLLYGPPSCSTRTRETRAASTLQG</sequence>
<dbReference type="SUPFAM" id="SSF51101">
    <property type="entry name" value="Mannose-binding lectins"/>
    <property type="match status" value="1"/>
</dbReference>
<evidence type="ECO:0000313" key="3">
    <source>
        <dbReference type="Proteomes" id="UP000258309"/>
    </source>
</evidence>
<dbReference type="Pfam" id="PF24539">
    <property type="entry name" value="DUF7600"/>
    <property type="match status" value="1"/>
</dbReference>
<protein>
    <recommendedName>
        <fullName evidence="1">DUF7600 domain-containing protein</fullName>
    </recommendedName>
</protein>
<dbReference type="OMA" id="MCEARER"/>
<reference evidence="2 3" key="1">
    <citation type="submission" date="2018-05" db="EMBL/GenBank/DDBJ databases">
        <title>Draft genome sequence of Scytalidium lignicola DSM 105466, a ubiquitous saprotrophic fungus.</title>
        <authorList>
            <person name="Buettner E."/>
            <person name="Gebauer A.M."/>
            <person name="Hofrichter M."/>
            <person name="Liers C."/>
            <person name="Kellner H."/>
        </authorList>
    </citation>
    <scope>NUCLEOTIDE SEQUENCE [LARGE SCALE GENOMIC DNA]</scope>
    <source>
        <strain evidence="2 3">DSM 105466</strain>
    </source>
</reference>
<dbReference type="EMBL" id="NCSJ02000028">
    <property type="protein sequence ID" value="RFU33930.1"/>
    <property type="molecule type" value="Genomic_DNA"/>
</dbReference>